<dbReference type="RefSeq" id="WP_115783661.1">
    <property type="nucleotide sequence ID" value="NZ_CADIKL010000005.1"/>
</dbReference>
<keyword evidence="2" id="KW-1185">Reference proteome</keyword>
<evidence type="ECO:0000313" key="1">
    <source>
        <dbReference type="EMBL" id="CAB3781831.1"/>
    </source>
</evidence>
<accession>A0A6J5FKJ8</accession>
<protein>
    <submittedName>
        <fullName evidence="1">Uncharacterized protein</fullName>
    </submittedName>
</protein>
<dbReference type="AlphaFoldDB" id="A0A6J5FKJ8"/>
<organism evidence="1 2">
    <name type="scientific">Paraburkholderia caffeinitolerans</name>
    <dbReference type="NCBI Taxonomy" id="1723730"/>
    <lineage>
        <taxon>Bacteria</taxon>
        <taxon>Pseudomonadati</taxon>
        <taxon>Pseudomonadota</taxon>
        <taxon>Betaproteobacteria</taxon>
        <taxon>Burkholderiales</taxon>
        <taxon>Burkholderiaceae</taxon>
        <taxon>Paraburkholderia</taxon>
    </lineage>
</organism>
<sequence length="172" mass="19395">MNEMSVDVFLHGSGRPQVAKTRLNETLRELLVRCEALPGEGQFVFVGEVDEAIRLPDADADTHEPVDLELTIEQLELHKHKHVHTQSVHRVEVTVFFNGHHKRRFSPATTIATVTTWAKKRFNIDPRAGADFVLALRPTGQHPRPNEFLGELLEPGCHALEFDLIKEVTPQG</sequence>
<reference evidence="1 2" key="1">
    <citation type="submission" date="2020-04" db="EMBL/GenBank/DDBJ databases">
        <authorList>
            <person name="De Canck E."/>
        </authorList>
    </citation>
    <scope>NUCLEOTIDE SEQUENCE [LARGE SCALE GENOMIC DNA]</scope>
    <source>
        <strain evidence="1 2">LMG 28688</strain>
    </source>
</reference>
<evidence type="ECO:0000313" key="2">
    <source>
        <dbReference type="Proteomes" id="UP000494119"/>
    </source>
</evidence>
<gene>
    <name evidence="1" type="ORF">LMG28688_01344</name>
</gene>
<proteinExistence type="predicted"/>
<name>A0A6J5FKJ8_9BURK</name>
<dbReference type="EMBL" id="CADIKL010000005">
    <property type="protein sequence ID" value="CAB3781831.1"/>
    <property type="molecule type" value="Genomic_DNA"/>
</dbReference>
<dbReference type="Proteomes" id="UP000494119">
    <property type="component" value="Unassembled WGS sequence"/>
</dbReference>